<sequence>MQNLLKISQQTFWQLIGKVVSSLTTFIVLGLIARNFGEEGTGIYTLAVTYLAIFFLLSDFGFNAHVLRRVKNLESRVKEEWQRLLGARIMWSAVLVVLAVGLLPFWPFATPEFSQAVLFGSLAIVASAVFVTCNLIFQSKLRYDLSVIASSIGTVLGLAVFVYLILLKYSIPHLMLAYFLGWMMIAVVALLLVRKFWRVVFPIYDQRYTTNLFKTSWPIAATLLLNVVYFRADAFILSTIKGTAQVGIYNVAYSVFQTVLVLPTFIMNAFYPMMLETLKFQIDRFKNQIRMVALGLIVVSAILSFVIFTLSPQLIKLITGSGFGGSSISLQILSFGFPAYFLSALFMWIMVAKKMYKQMLIIYSLGLIFNIILNFIYIPQYSFMAASLITVISEYLILIMQAVLLLISRK</sequence>
<comment type="caution">
    <text evidence="7">The sequence shown here is derived from an EMBL/GenBank/DDBJ whole genome shotgun (WGS) entry which is preliminary data.</text>
</comment>
<comment type="subcellular location">
    <subcellularLocation>
        <location evidence="1">Cell membrane</location>
        <topology evidence="1">Multi-pass membrane protein</topology>
    </subcellularLocation>
</comment>
<feature type="transmembrane region" description="Helical" evidence="6">
    <location>
        <begin position="360"/>
        <end position="378"/>
    </location>
</feature>
<dbReference type="PANTHER" id="PTHR30250:SF11">
    <property type="entry name" value="O-ANTIGEN TRANSPORTER-RELATED"/>
    <property type="match status" value="1"/>
</dbReference>
<feature type="transmembrane region" description="Helical" evidence="6">
    <location>
        <begin position="12"/>
        <end position="32"/>
    </location>
</feature>
<organism evidence="7 8">
    <name type="scientific">Candidatus Daviesbacteria bacterium RIFCSPLOWO2_01_FULL_39_12</name>
    <dbReference type="NCBI Taxonomy" id="1797785"/>
    <lineage>
        <taxon>Bacteria</taxon>
        <taxon>Candidatus Daviesiibacteriota</taxon>
    </lineage>
</organism>
<feature type="transmembrane region" description="Helical" evidence="6">
    <location>
        <begin position="212"/>
        <end position="231"/>
    </location>
</feature>
<keyword evidence="4 6" id="KW-1133">Transmembrane helix</keyword>
<evidence type="ECO:0000256" key="1">
    <source>
        <dbReference type="ARBA" id="ARBA00004651"/>
    </source>
</evidence>
<gene>
    <name evidence="7" type="ORF">A3B45_02615</name>
</gene>
<dbReference type="GO" id="GO:0005886">
    <property type="term" value="C:plasma membrane"/>
    <property type="evidence" value="ECO:0007669"/>
    <property type="project" value="UniProtKB-SubCell"/>
</dbReference>
<evidence type="ECO:0000313" key="8">
    <source>
        <dbReference type="Proteomes" id="UP000178565"/>
    </source>
</evidence>
<dbReference type="Proteomes" id="UP000178565">
    <property type="component" value="Unassembled WGS sequence"/>
</dbReference>
<keyword evidence="5 6" id="KW-0472">Membrane</keyword>
<reference evidence="7 8" key="1">
    <citation type="journal article" date="2016" name="Nat. Commun.">
        <title>Thousands of microbial genomes shed light on interconnected biogeochemical processes in an aquifer system.</title>
        <authorList>
            <person name="Anantharaman K."/>
            <person name="Brown C.T."/>
            <person name="Hug L.A."/>
            <person name="Sharon I."/>
            <person name="Castelle C.J."/>
            <person name="Probst A.J."/>
            <person name="Thomas B.C."/>
            <person name="Singh A."/>
            <person name="Wilkins M.J."/>
            <person name="Karaoz U."/>
            <person name="Brodie E.L."/>
            <person name="Williams K.H."/>
            <person name="Hubbard S.S."/>
            <person name="Banfield J.F."/>
        </authorList>
    </citation>
    <scope>NUCLEOTIDE SEQUENCE [LARGE SCALE GENOMIC DNA]</scope>
</reference>
<dbReference type="InterPro" id="IPR050833">
    <property type="entry name" value="Poly_Biosynth_Transport"/>
</dbReference>
<feature type="transmembrane region" description="Helical" evidence="6">
    <location>
        <begin position="384"/>
        <end position="407"/>
    </location>
</feature>
<dbReference type="InterPro" id="IPR002797">
    <property type="entry name" value="Polysacc_synth"/>
</dbReference>
<feature type="transmembrane region" description="Helical" evidence="6">
    <location>
        <begin position="144"/>
        <end position="165"/>
    </location>
</feature>
<evidence type="ECO:0000256" key="6">
    <source>
        <dbReference type="SAM" id="Phobius"/>
    </source>
</evidence>
<proteinExistence type="predicted"/>
<dbReference type="Pfam" id="PF01943">
    <property type="entry name" value="Polysacc_synt"/>
    <property type="match status" value="1"/>
</dbReference>
<name>A0A1F5KSJ7_9BACT</name>
<keyword evidence="3 6" id="KW-0812">Transmembrane</keyword>
<evidence type="ECO:0000313" key="7">
    <source>
        <dbReference type="EMBL" id="OGE43898.1"/>
    </source>
</evidence>
<evidence type="ECO:0000256" key="3">
    <source>
        <dbReference type="ARBA" id="ARBA00022692"/>
    </source>
</evidence>
<keyword evidence="2" id="KW-1003">Cell membrane</keyword>
<dbReference type="EMBL" id="MFDM01000011">
    <property type="protein sequence ID" value="OGE43898.1"/>
    <property type="molecule type" value="Genomic_DNA"/>
</dbReference>
<evidence type="ECO:0000256" key="5">
    <source>
        <dbReference type="ARBA" id="ARBA00023136"/>
    </source>
</evidence>
<dbReference type="AlphaFoldDB" id="A0A1F5KSJ7"/>
<feature type="transmembrane region" description="Helical" evidence="6">
    <location>
        <begin position="118"/>
        <end position="137"/>
    </location>
</feature>
<feature type="transmembrane region" description="Helical" evidence="6">
    <location>
        <begin position="328"/>
        <end position="348"/>
    </location>
</feature>
<dbReference type="STRING" id="1797785.A3B45_02615"/>
<accession>A0A1F5KSJ7</accession>
<dbReference type="CDD" id="cd13128">
    <property type="entry name" value="MATE_Wzx_like"/>
    <property type="match status" value="1"/>
</dbReference>
<feature type="transmembrane region" description="Helical" evidence="6">
    <location>
        <begin position="251"/>
        <end position="271"/>
    </location>
</feature>
<feature type="transmembrane region" description="Helical" evidence="6">
    <location>
        <begin position="291"/>
        <end position="308"/>
    </location>
</feature>
<feature type="transmembrane region" description="Helical" evidence="6">
    <location>
        <begin position="44"/>
        <end position="64"/>
    </location>
</feature>
<evidence type="ECO:0000256" key="2">
    <source>
        <dbReference type="ARBA" id="ARBA00022475"/>
    </source>
</evidence>
<feature type="transmembrane region" description="Helical" evidence="6">
    <location>
        <begin position="171"/>
        <end position="192"/>
    </location>
</feature>
<feature type="transmembrane region" description="Helical" evidence="6">
    <location>
        <begin position="85"/>
        <end position="106"/>
    </location>
</feature>
<evidence type="ECO:0000256" key="4">
    <source>
        <dbReference type="ARBA" id="ARBA00022989"/>
    </source>
</evidence>
<protein>
    <submittedName>
        <fullName evidence="7">Uncharacterized protein</fullName>
    </submittedName>
</protein>
<dbReference type="PANTHER" id="PTHR30250">
    <property type="entry name" value="PST FAMILY PREDICTED COLANIC ACID TRANSPORTER"/>
    <property type="match status" value="1"/>
</dbReference>